<name>A0A1H8Q7M9_9BRAD</name>
<protein>
    <submittedName>
        <fullName evidence="3">Acetyltransferase involved in cellulose biosynthesis, CelD/BcsL family</fullName>
    </submittedName>
</protein>
<dbReference type="AlphaFoldDB" id="A0A1H8Q7M9"/>
<dbReference type="InterPro" id="IPR038740">
    <property type="entry name" value="BioF2-like_GNAT_dom"/>
</dbReference>
<keyword evidence="3" id="KW-0808">Transferase</keyword>
<evidence type="ECO:0000259" key="2">
    <source>
        <dbReference type="Pfam" id="PF13480"/>
    </source>
</evidence>
<dbReference type="GO" id="GO:0016740">
    <property type="term" value="F:transferase activity"/>
    <property type="evidence" value="ECO:0007669"/>
    <property type="project" value="UniProtKB-KW"/>
</dbReference>
<evidence type="ECO:0000313" key="4">
    <source>
        <dbReference type="Proteomes" id="UP000199615"/>
    </source>
</evidence>
<evidence type="ECO:0000313" key="3">
    <source>
        <dbReference type="EMBL" id="SEO49907.1"/>
    </source>
</evidence>
<dbReference type="Pfam" id="PF13480">
    <property type="entry name" value="Acetyltransf_6"/>
    <property type="match status" value="1"/>
</dbReference>
<keyword evidence="4" id="KW-1185">Reference proteome</keyword>
<organism evidence="3 4">
    <name type="scientific">Rhodopseudomonas pseudopalustris</name>
    <dbReference type="NCBI Taxonomy" id="1513892"/>
    <lineage>
        <taxon>Bacteria</taxon>
        <taxon>Pseudomonadati</taxon>
        <taxon>Pseudomonadota</taxon>
        <taxon>Alphaproteobacteria</taxon>
        <taxon>Hyphomicrobiales</taxon>
        <taxon>Nitrobacteraceae</taxon>
        <taxon>Rhodopseudomonas</taxon>
    </lineage>
</organism>
<dbReference type="InterPro" id="IPR016181">
    <property type="entry name" value="Acyl_CoA_acyltransferase"/>
</dbReference>
<dbReference type="SUPFAM" id="SSF55729">
    <property type="entry name" value="Acyl-CoA N-acyltransferases (Nat)"/>
    <property type="match status" value="1"/>
</dbReference>
<dbReference type="Proteomes" id="UP000199615">
    <property type="component" value="Unassembled WGS sequence"/>
</dbReference>
<proteinExistence type="predicted"/>
<feature type="region of interest" description="Disordered" evidence="1">
    <location>
        <begin position="1"/>
        <end position="41"/>
    </location>
</feature>
<dbReference type="EMBL" id="FODT01000003">
    <property type="protein sequence ID" value="SEO49907.1"/>
    <property type="molecule type" value="Genomic_DNA"/>
</dbReference>
<feature type="domain" description="BioF2-like acetyltransferase" evidence="2">
    <location>
        <begin position="222"/>
        <end position="365"/>
    </location>
</feature>
<gene>
    <name evidence="3" type="ORF">SAMN05444123_10382</name>
</gene>
<dbReference type="Gene3D" id="3.40.630.30">
    <property type="match status" value="1"/>
</dbReference>
<accession>A0A1H8Q7M9</accession>
<dbReference type="OrthoDB" id="8193702at2"/>
<reference evidence="4" key="1">
    <citation type="submission" date="2016-10" db="EMBL/GenBank/DDBJ databases">
        <authorList>
            <person name="Varghese N."/>
            <person name="Submissions S."/>
        </authorList>
    </citation>
    <scope>NUCLEOTIDE SEQUENCE [LARGE SCALE GENOMIC DNA]</scope>
    <source>
        <strain evidence="4">DSM 123</strain>
    </source>
</reference>
<sequence length="424" mass="46920">MHGPNIRRRIDSEPARCGTDSAQTQPAPQPTDRPAADPSATGTALPAALSIAVAAKLSDLPFWPGISEATPGHRFVFQCADVLEVWRDTIGAAQRVKPLFVAVTTQDGAPLLLLPLGIERRDGLRVLGFLDGTVSDFNAPIVFAPAQHWDGAAMRRLWDDLQPHLPAYDIAIFRKMPETIDGIANPFLHLATARSAHGTHTLKLPADWSAAARDILPDLSDSRRRLRKLDRLGATEFRIADNVDEAIAFTTAAMAMKGRRLVDTIGVDRFASEPGYADYYVEITRRLFATGAVHVSALMIDGTPRAAHWGFVFAGRFYHLLTAFDVDAAWRPYALGRMHNEFLMEWSANAGLATFDFGVGDEPYKTAYSNDYQQLADAILPRTLIGHAYGWLVDLRRYSARTIRASAFATTAERIRRDLNKWRN</sequence>
<evidence type="ECO:0000256" key="1">
    <source>
        <dbReference type="SAM" id="MobiDB-lite"/>
    </source>
</evidence>